<evidence type="ECO:0000259" key="6">
    <source>
        <dbReference type="Pfam" id="PF07807"/>
    </source>
</evidence>
<comment type="subcellular location">
    <subcellularLocation>
        <location evidence="1">Nucleus</location>
    </subcellularLocation>
</comment>
<evidence type="ECO:0000256" key="1">
    <source>
        <dbReference type="ARBA" id="ARBA00004123"/>
    </source>
</evidence>
<feature type="compositionally biased region" description="Basic and acidic residues" evidence="5">
    <location>
        <begin position="492"/>
        <end position="511"/>
    </location>
</feature>
<feature type="domain" description="RED-like N-terminal" evidence="7">
    <location>
        <begin position="59"/>
        <end position="296"/>
    </location>
</feature>
<feature type="compositionally biased region" description="Basic and acidic residues" evidence="5">
    <location>
        <begin position="57"/>
        <end position="89"/>
    </location>
</feature>
<feature type="region of interest" description="Disordered" evidence="5">
    <location>
        <begin position="1"/>
        <end position="89"/>
    </location>
</feature>
<dbReference type="OrthoDB" id="3366823at2759"/>
<keyword evidence="3" id="KW-0677">Repeat</keyword>
<sequence length="545" mass="60511">MAGSESVRLSNADFRKILMTPRSDKPATLGTPGPGSAQADKKAKFKNFKKRLPAPPKFDKDGEKEEADKTDSNYRDRAKERREHATEDHDALIMLAATSGYKAVAPDFQSGQDAAERRRKIIEESKYLGGDLEHTHLVKGLDYALLQKVRTELSTKEDGEEHNPEEEKAARPKKDKTGKELLAKGKKVPAKPVVEPEKGVVEFKTRMAKNVYNQLFNQERPQKNQLFKPGRMAFLWDLDDELGNWETPTTLIRSKAELRSEEGLPQNVDHDIVLEKLTQILSHMRQGLRASKKVRKDKKNAFADVRSAAAETTKKSTPADNIFDEDDGGAYKPTTAKLFARPSDEKSSIPYFKKPEGAVVKESGEEKQRKDREYIHNVIGAAKKLELKESIDQSGDAGGGGATITKARSNGLEPNRLRVESGPDSYAECYPGFDEAGDAAVDSDEEDDLSKMDSGNNKSLISRKKFENEEDFSNYMSQREALPKAAFQYGVKMKDGRKQGKSGNKNEKSKLNSEWSKISALIQKRKDGGESSGGGGGKRAKLLDA</sequence>
<evidence type="ECO:0000256" key="5">
    <source>
        <dbReference type="SAM" id="MobiDB-lite"/>
    </source>
</evidence>
<protein>
    <recommendedName>
        <fullName evidence="10">Protein Red</fullName>
    </recommendedName>
</protein>
<dbReference type="GO" id="GO:0005634">
    <property type="term" value="C:nucleus"/>
    <property type="evidence" value="ECO:0007669"/>
    <property type="project" value="UniProtKB-SubCell"/>
</dbReference>
<keyword evidence="4" id="KW-0539">Nucleus</keyword>
<feature type="compositionally biased region" description="Basic residues" evidence="5">
    <location>
        <begin position="43"/>
        <end position="52"/>
    </location>
</feature>
<dbReference type="AlphaFoldDB" id="A0A9X6NHL4"/>
<dbReference type="Pfam" id="PF07808">
    <property type="entry name" value="RED_N"/>
    <property type="match status" value="1"/>
</dbReference>
<evidence type="ECO:0000256" key="3">
    <source>
        <dbReference type="ARBA" id="ARBA00022737"/>
    </source>
</evidence>
<organism evidence="8 9">
    <name type="scientific">Hypsibius exemplaris</name>
    <name type="common">Freshwater tardigrade</name>
    <dbReference type="NCBI Taxonomy" id="2072580"/>
    <lineage>
        <taxon>Eukaryota</taxon>
        <taxon>Metazoa</taxon>
        <taxon>Ecdysozoa</taxon>
        <taxon>Tardigrada</taxon>
        <taxon>Eutardigrada</taxon>
        <taxon>Parachela</taxon>
        <taxon>Hypsibioidea</taxon>
        <taxon>Hypsibiidae</taxon>
        <taxon>Hypsibius</taxon>
    </lineage>
</organism>
<dbReference type="PANTHER" id="PTHR12765">
    <property type="entry name" value="RED PROTEIN IK FACTOR CYTOKINE IK"/>
    <property type="match status" value="1"/>
</dbReference>
<evidence type="ECO:0000313" key="9">
    <source>
        <dbReference type="Proteomes" id="UP000192578"/>
    </source>
</evidence>
<dbReference type="Pfam" id="PF07807">
    <property type="entry name" value="RED_C"/>
    <property type="match status" value="1"/>
</dbReference>
<dbReference type="Proteomes" id="UP000192578">
    <property type="component" value="Unassembled WGS sequence"/>
</dbReference>
<gene>
    <name evidence="8" type="ORF">BV898_18809</name>
</gene>
<feature type="region of interest" description="Disordered" evidence="5">
    <location>
        <begin position="153"/>
        <end position="189"/>
    </location>
</feature>
<evidence type="ECO:0000256" key="2">
    <source>
        <dbReference type="ARBA" id="ARBA00006660"/>
    </source>
</evidence>
<feature type="compositionally biased region" description="Basic and acidic residues" evidence="5">
    <location>
        <begin position="153"/>
        <end position="183"/>
    </location>
</feature>
<dbReference type="InterPro" id="IPR012492">
    <property type="entry name" value="RED_C"/>
</dbReference>
<name>A0A9X6NHL4_HYPEX</name>
<dbReference type="EMBL" id="MTYJ01000402">
    <property type="protein sequence ID" value="OWA54405.1"/>
    <property type="molecule type" value="Genomic_DNA"/>
</dbReference>
<feature type="domain" description="Protein RED C-terminal" evidence="6">
    <location>
        <begin position="426"/>
        <end position="533"/>
    </location>
</feature>
<comment type="similarity">
    <text evidence="2">Belongs to the RED family.</text>
</comment>
<feature type="compositionally biased region" description="Acidic residues" evidence="5">
    <location>
        <begin position="435"/>
        <end position="448"/>
    </location>
</feature>
<proteinExistence type="inferred from homology"/>
<evidence type="ECO:0000256" key="4">
    <source>
        <dbReference type="ARBA" id="ARBA00023242"/>
    </source>
</evidence>
<reference evidence="9" key="1">
    <citation type="submission" date="2017-01" db="EMBL/GenBank/DDBJ databases">
        <title>Comparative genomics of anhydrobiosis in the tardigrade Hypsibius dujardini.</title>
        <authorList>
            <person name="Yoshida Y."/>
            <person name="Koutsovoulos G."/>
            <person name="Laetsch D."/>
            <person name="Stevens L."/>
            <person name="Kumar S."/>
            <person name="Horikawa D."/>
            <person name="Ishino K."/>
            <person name="Komine S."/>
            <person name="Tomita M."/>
            <person name="Blaxter M."/>
            <person name="Arakawa K."/>
        </authorList>
    </citation>
    <scope>NUCLEOTIDE SEQUENCE [LARGE SCALE GENOMIC DNA]</scope>
    <source>
        <strain evidence="9">Z151</strain>
    </source>
</reference>
<accession>A0A9X6NHL4</accession>
<evidence type="ECO:0000313" key="8">
    <source>
        <dbReference type="EMBL" id="OWA54405.1"/>
    </source>
</evidence>
<evidence type="ECO:0000259" key="7">
    <source>
        <dbReference type="Pfam" id="PF07808"/>
    </source>
</evidence>
<comment type="caution">
    <text evidence="8">The sequence shown here is derived from an EMBL/GenBank/DDBJ whole genome shotgun (WGS) entry which is preliminary data.</text>
</comment>
<evidence type="ECO:0008006" key="10">
    <source>
        <dbReference type="Google" id="ProtNLM"/>
    </source>
</evidence>
<dbReference type="InterPro" id="IPR012916">
    <property type="entry name" value="RED_N"/>
</dbReference>
<feature type="region of interest" description="Disordered" evidence="5">
    <location>
        <begin position="487"/>
        <end position="545"/>
    </location>
</feature>
<keyword evidence="9" id="KW-1185">Reference proteome</keyword>
<feature type="region of interest" description="Disordered" evidence="5">
    <location>
        <begin position="385"/>
        <end position="468"/>
    </location>
</feature>
<dbReference type="InterPro" id="IPR039896">
    <property type="entry name" value="Red-like"/>
</dbReference>